<gene>
    <name evidence="2" type="ORF">FALBO_10989</name>
</gene>
<name>A0A8H4L4M1_9HYPO</name>
<sequence length="193" mass="21798">MAPSSETASYYYYLPNLQALDPSAREVDASAYTWVQPTIIEDEDLTFGGKALSTWYEEERRRLSSGSDEEERRGRERVRRNYSRSSKSHKKHPQPTRDINRPKDPAPHLIILISTDHFMPAMASIYLYLKPHPSHLVASPSASHETTIDSDIMTAHQPRIALHQPHPTMKHTCTTAFAHPPTTSFSLASASTD</sequence>
<dbReference type="Proteomes" id="UP000554235">
    <property type="component" value="Unassembled WGS sequence"/>
</dbReference>
<feature type="compositionally biased region" description="Basic residues" evidence="1">
    <location>
        <begin position="75"/>
        <end position="94"/>
    </location>
</feature>
<dbReference type="AlphaFoldDB" id="A0A8H4L4M1"/>
<evidence type="ECO:0000313" key="2">
    <source>
        <dbReference type="EMBL" id="KAF4462201.1"/>
    </source>
</evidence>
<dbReference type="OrthoDB" id="3519400at2759"/>
<comment type="caution">
    <text evidence="2">The sequence shown here is derived from an EMBL/GenBank/DDBJ whole genome shotgun (WGS) entry which is preliminary data.</text>
</comment>
<reference evidence="2 3" key="1">
    <citation type="submission" date="2020-01" db="EMBL/GenBank/DDBJ databases">
        <title>Identification and distribution of gene clusters putatively required for synthesis of sphingolipid metabolism inhibitors in phylogenetically diverse species of the filamentous fungus Fusarium.</title>
        <authorList>
            <person name="Kim H.-S."/>
            <person name="Busman M."/>
            <person name="Brown D.W."/>
            <person name="Divon H."/>
            <person name="Uhlig S."/>
            <person name="Proctor R.H."/>
        </authorList>
    </citation>
    <scope>NUCLEOTIDE SEQUENCE [LARGE SCALE GENOMIC DNA]</scope>
    <source>
        <strain evidence="2 3">NRRL 20459</strain>
    </source>
</reference>
<dbReference type="EMBL" id="JAADYS010001573">
    <property type="protein sequence ID" value="KAF4462201.1"/>
    <property type="molecule type" value="Genomic_DNA"/>
</dbReference>
<evidence type="ECO:0000256" key="1">
    <source>
        <dbReference type="SAM" id="MobiDB-lite"/>
    </source>
</evidence>
<accession>A0A8H4L4M1</accession>
<feature type="region of interest" description="Disordered" evidence="1">
    <location>
        <begin position="58"/>
        <end position="105"/>
    </location>
</feature>
<evidence type="ECO:0000313" key="3">
    <source>
        <dbReference type="Proteomes" id="UP000554235"/>
    </source>
</evidence>
<protein>
    <submittedName>
        <fullName evidence="2">Uncharacterized protein</fullName>
    </submittedName>
</protein>
<proteinExistence type="predicted"/>
<keyword evidence="3" id="KW-1185">Reference proteome</keyword>
<organism evidence="2 3">
    <name type="scientific">Fusarium albosuccineum</name>
    <dbReference type="NCBI Taxonomy" id="1237068"/>
    <lineage>
        <taxon>Eukaryota</taxon>
        <taxon>Fungi</taxon>
        <taxon>Dikarya</taxon>
        <taxon>Ascomycota</taxon>
        <taxon>Pezizomycotina</taxon>
        <taxon>Sordariomycetes</taxon>
        <taxon>Hypocreomycetidae</taxon>
        <taxon>Hypocreales</taxon>
        <taxon>Nectriaceae</taxon>
        <taxon>Fusarium</taxon>
        <taxon>Fusarium decemcellulare species complex</taxon>
    </lineage>
</organism>